<evidence type="ECO:0000256" key="6">
    <source>
        <dbReference type="PROSITE-ProRule" id="PRU10010"/>
    </source>
</evidence>
<evidence type="ECO:0000256" key="2">
    <source>
        <dbReference type="ARBA" id="ARBA00022605"/>
    </source>
</evidence>
<dbReference type="CDD" id="cd23934">
    <property type="entry name" value="AGPR_1_C"/>
    <property type="match status" value="1"/>
</dbReference>
<dbReference type="InterPro" id="IPR023013">
    <property type="entry name" value="AGPR_AS"/>
</dbReference>
<dbReference type="NCBIfam" id="TIGR01850">
    <property type="entry name" value="argC"/>
    <property type="match status" value="1"/>
</dbReference>
<dbReference type="InterPro" id="IPR000534">
    <property type="entry name" value="Semialdehyde_DH_NAD-bd"/>
</dbReference>
<comment type="function">
    <text evidence="5">Catalyzes the NADPH-dependent reduction of N-acetyl-5-glutamyl phosphate to yield N-acetyl-L-glutamate 5-semialdehyde.</text>
</comment>
<dbReference type="Gene3D" id="3.40.50.720">
    <property type="entry name" value="NAD(P)-binding Rossmann-like Domain"/>
    <property type="match status" value="1"/>
</dbReference>
<comment type="subcellular location">
    <subcellularLocation>
        <location evidence="5">Cytoplasm</location>
    </subcellularLocation>
</comment>
<dbReference type="Gene3D" id="3.30.360.10">
    <property type="entry name" value="Dihydrodipicolinate Reductase, domain 2"/>
    <property type="match status" value="1"/>
</dbReference>
<comment type="catalytic activity">
    <reaction evidence="5">
        <text>N-acetyl-L-glutamate 5-semialdehyde + phosphate + NADP(+) = N-acetyl-L-glutamyl 5-phosphate + NADPH + H(+)</text>
        <dbReference type="Rhea" id="RHEA:21588"/>
        <dbReference type="ChEBI" id="CHEBI:15378"/>
        <dbReference type="ChEBI" id="CHEBI:29123"/>
        <dbReference type="ChEBI" id="CHEBI:43474"/>
        <dbReference type="ChEBI" id="CHEBI:57783"/>
        <dbReference type="ChEBI" id="CHEBI:57936"/>
        <dbReference type="ChEBI" id="CHEBI:58349"/>
        <dbReference type="EC" id="1.2.1.38"/>
    </reaction>
</comment>
<dbReference type="InterPro" id="IPR000706">
    <property type="entry name" value="AGPR_type-1"/>
</dbReference>
<dbReference type="PANTHER" id="PTHR32338">
    <property type="entry name" value="N-ACETYL-GAMMA-GLUTAMYL-PHOSPHATE REDUCTASE, CHLOROPLASTIC-RELATED-RELATED"/>
    <property type="match status" value="1"/>
</dbReference>
<gene>
    <name evidence="5 8" type="primary">argC</name>
    <name evidence="8" type="ORF">GCM10009680_03060</name>
</gene>
<keyword evidence="5" id="KW-0963">Cytoplasm</keyword>
<proteinExistence type="inferred from homology"/>
<evidence type="ECO:0000313" key="8">
    <source>
        <dbReference type="EMBL" id="GAA1666906.1"/>
    </source>
</evidence>
<dbReference type="SUPFAM" id="SSF55347">
    <property type="entry name" value="Glyceraldehyde-3-phosphate dehydrogenase-like, C-terminal domain"/>
    <property type="match status" value="1"/>
</dbReference>
<dbReference type="SUPFAM" id="SSF51735">
    <property type="entry name" value="NAD(P)-binding Rossmann-fold domains"/>
    <property type="match status" value="1"/>
</dbReference>
<dbReference type="Pfam" id="PF01118">
    <property type="entry name" value="Semialdhyde_dh"/>
    <property type="match status" value="1"/>
</dbReference>
<comment type="caution">
    <text evidence="8">The sequence shown here is derived from an EMBL/GenBank/DDBJ whole genome shotgun (WGS) entry which is preliminary data.</text>
</comment>
<keyword evidence="2 5" id="KW-0028">Amino-acid biosynthesis</keyword>
<feature type="domain" description="Semialdehyde dehydrogenase NAD-binding" evidence="7">
    <location>
        <begin position="4"/>
        <end position="136"/>
    </location>
</feature>
<evidence type="ECO:0000256" key="5">
    <source>
        <dbReference type="HAMAP-Rule" id="MF_00150"/>
    </source>
</evidence>
<evidence type="ECO:0000256" key="3">
    <source>
        <dbReference type="ARBA" id="ARBA00022857"/>
    </source>
</evidence>
<name>A0ABN2G8F6_9ACTN</name>
<comment type="pathway">
    <text evidence="5">Amino-acid biosynthesis; L-arginine biosynthesis; N(2)-acetyl-L-ornithine from L-glutamate: step 3/4.</text>
</comment>
<dbReference type="PROSITE" id="PS01224">
    <property type="entry name" value="ARGC"/>
    <property type="match status" value="1"/>
</dbReference>
<reference evidence="8 9" key="1">
    <citation type="journal article" date="2019" name="Int. J. Syst. Evol. Microbiol.">
        <title>The Global Catalogue of Microorganisms (GCM) 10K type strain sequencing project: providing services to taxonomists for standard genome sequencing and annotation.</title>
        <authorList>
            <consortium name="The Broad Institute Genomics Platform"/>
            <consortium name="The Broad Institute Genome Sequencing Center for Infectious Disease"/>
            <person name="Wu L."/>
            <person name="Ma J."/>
        </authorList>
    </citation>
    <scope>NUCLEOTIDE SEQUENCE [LARGE SCALE GENOMIC DNA]</scope>
    <source>
        <strain evidence="8 9">JCM 13244</strain>
    </source>
</reference>
<keyword evidence="9" id="KW-1185">Reference proteome</keyword>
<keyword evidence="4 5" id="KW-0560">Oxidoreductase</keyword>
<accession>A0ABN2G8F6</accession>
<evidence type="ECO:0000256" key="1">
    <source>
        <dbReference type="ARBA" id="ARBA00022571"/>
    </source>
</evidence>
<feature type="active site" evidence="5 6">
    <location>
        <position position="146"/>
    </location>
</feature>
<dbReference type="CDD" id="cd24148">
    <property type="entry name" value="AGPR_1_actinobacAGPR_like"/>
    <property type="match status" value="1"/>
</dbReference>
<dbReference type="RefSeq" id="WP_211122801.1">
    <property type="nucleotide sequence ID" value="NZ_BAAALR010000004.1"/>
</dbReference>
<dbReference type="EMBL" id="BAAALR010000004">
    <property type="protein sequence ID" value="GAA1666906.1"/>
    <property type="molecule type" value="Genomic_DNA"/>
</dbReference>
<protein>
    <recommendedName>
        <fullName evidence="5">N-acetyl-gamma-glutamyl-phosphate reductase</fullName>
        <shortName evidence="5">AGPR</shortName>
        <ecNumber evidence="5">1.2.1.38</ecNumber>
    </recommendedName>
    <alternativeName>
        <fullName evidence="5">N-acetyl-glutamate semialdehyde dehydrogenase</fullName>
        <shortName evidence="5">NAGSA dehydrogenase</shortName>
    </alternativeName>
</protein>
<dbReference type="InterPro" id="IPR050085">
    <property type="entry name" value="AGPR"/>
</dbReference>
<evidence type="ECO:0000313" key="9">
    <source>
        <dbReference type="Proteomes" id="UP001499947"/>
    </source>
</evidence>
<dbReference type="InterPro" id="IPR036291">
    <property type="entry name" value="NAD(P)-bd_dom_sf"/>
</dbReference>
<organism evidence="8 9">
    <name type="scientific">Streptomyces yatensis</name>
    <dbReference type="NCBI Taxonomy" id="155177"/>
    <lineage>
        <taxon>Bacteria</taxon>
        <taxon>Bacillati</taxon>
        <taxon>Actinomycetota</taxon>
        <taxon>Actinomycetes</taxon>
        <taxon>Kitasatosporales</taxon>
        <taxon>Streptomycetaceae</taxon>
        <taxon>Streptomyces</taxon>
        <taxon>Streptomyces violaceusniger group</taxon>
    </lineage>
</organism>
<evidence type="ECO:0000256" key="4">
    <source>
        <dbReference type="ARBA" id="ARBA00023002"/>
    </source>
</evidence>
<comment type="similarity">
    <text evidence="5">Belongs to the NAGSA dehydrogenase family. Type 1 subfamily.</text>
</comment>
<keyword evidence="3 5" id="KW-0521">NADP</keyword>
<dbReference type="InterPro" id="IPR058924">
    <property type="entry name" value="AGPR_dimerisation_dom"/>
</dbReference>
<dbReference type="PANTHER" id="PTHR32338:SF10">
    <property type="entry name" value="N-ACETYL-GAMMA-GLUTAMYL-PHOSPHATE REDUCTASE, CHLOROPLASTIC-RELATED"/>
    <property type="match status" value="1"/>
</dbReference>
<dbReference type="HAMAP" id="MF_00150">
    <property type="entry name" value="ArgC_type1"/>
    <property type="match status" value="1"/>
</dbReference>
<dbReference type="Proteomes" id="UP001499947">
    <property type="component" value="Unassembled WGS sequence"/>
</dbReference>
<keyword evidence="1 5" id="KW-0055">Arginine biosynthesis</keyword>
<dbReference type="EC" id="1.2.1.38" evidence="5"/>
<dbReference type="Pfam" id="PF22698">
    <property type="entry name" value="Semialdhyde_dhC_1"/>
    <property type="match status" value="1"/>
</dbReference>
<dbReference type="SMART" id="SM00859">
    <property type="entry name" value="Semialdhyde_dh"/>
    <property type="match status" value="1"/>
</dbReference>
<sequence length="342" mass="34761">MAIRAAVAGASGYAGGELLRLLLAHPEVEIGTLTGNSNAGQPLAGLQPHLRPLAGRVLEPTTAEALAGHDVVFLALPHGQSAAVAEQLGDQVLVIDCGADFRLKDAADWEKFYGSPHAGTWPYGLPELPGARTALEGTKRIAVPGCYPTAVSLALFPAYAAALLEPEAVIVAASGTSGAGKAPKPHLLGSEVMGAMSPYGVGGGHRHTPEMIQNLSAAAGERVSVSFTPTLAPMPRGILATCSATARPGVTGESLRAAYEKALRDEPFVTLLPEGQWPSTAAVYGSNAALLQVAHDEAAGRAIVISAIDNLTKGTAGGAVQSMNIALGLPEELGLSTIGVAP</sequence>
<evidence type="ECO:0000259" key="7">
    <source>
        <dbReference type="SMART" id="SM00859"/>
    </source>
</evidence>